<organism evidence="2 3">
    <name type="scientific">Streptomyces aurantiacus</name>
    <dbReference type="NCBI Taxonomy" id="47760"/>
    <lineage>
        <taxon>Bacteria</taxon>
        <taxon>Bacillati</taxon>
        <taxon>Actinomycetota</taxon>
        <taxon>Actinomycetes</taxon>
        <taxon>Kitasatosporales</taxon>
        <taxon>Streptomycetaceae</taxon>
        <taxon>Streptomyces</taxon>
        <taxon>Streptomyces aurantiacus group</taxon>
    </lineage>
</organism>
<reference evidence="2 3" key="1">
    <citation type="journal article" date="2014" name="Int. J. Syst. Evol. Microbiol.">
        <title>Complete genome sequence of Corynebacterium casei LMG S-19264T (=DSM 44701T), isolated from a smear-ripened cheese.</title>
        <authorList>
            <consortium name="US DOE Joint Genome Institute (JGI-PGF)"/>
            <person name="Walter F."/>
            <person name="Albersmeier A."/>
            <person name="Kalinowski J."/>
            <person name="Ruckert C."/>
        </authorList>
    </citation>
    <scope>NUCLEOTIDE SEQUENCE [LARGE SCALE GENOMIC DNA]</scope>
    <source>
        <strain evidence="2 3">JCM 4677</strain>
    </source>
</reference>
<accession>A0A7G1P3B1</accession>
<gene>
    <name evidence="2" type="ORF">GCM10017557_45980</name>
</gene>
<evidence type="ECO:0000313" key="3">
    <source>
        <dbReference type="Proteomes" id="UP000516444"/>
    </source>
</evidence>
<evidence type="ECO:0000256" key="1">
    <source>
        <dbReference type="SAM" id="MobiDB-lite"/>
    </source>
</evidence>
<feature type="compositionally biased region" description="Low complexity" evidence="1">
    <location>
        <begin position="65"/>
        <end position="78"/>
    </location>
</feature>
<sequence>MSCTHCPTITHSKDFHHRAPGRITVVRRATRPRPGPAGGAKNGLARKQDLAPLLGKETTAKAKSLRPSLSARSPSSASELWPTCRGDCRE</sequence>
<feature type="region of interest" description="Disordered" evidence="1">
    <location>
        <begin position="29"/>
        <end position="90"/>
    </location>
</feature>
<protein>
    <submittedName>
        <fullName evidence="2">Uncharacterized protein</fullName>
    </submittedName>
</protein>
<dbReference type="AlphaFoldDB" id="A0A7G1P3B1"/>
<evidence type="ECO:0000313" key="2">
    <source>
        <dbReference type="EMBL" id="BCL29739.1"/>
    </source>
</evidence>
<dbReference type="EMBL" id="AP023440">
    <property type="protein sequence ID" value="BCL29739.1"/>
    <property type="molecule type" value="Genomic_DNA"/>
</dbReference>
<name>A0A7G1P3B1_9ACTN</name>
<dbReference type="Proteomes" id="UP000516444">
    <property type="component" value="Chromosome"/>
</dbReference>
<proteinExistence type="predicted"/>
<dbReference type="KEGG" id="sgm:GCM10017557_45980"/>
<keyword evidence="3" id="KW-1185">Reference proteome</keyword>
<feature type="region of interest" description="Disordered" evidence="1">
    <location>
        <begin position="1"/>
        <end position="20"/>
    </location>
</feature>
<feature type="compositionally biased region" description="Polar residues" evidence="1">
    <location>
        <begin position="1"/>
        <end position="10"/>
    </location>
</feature>